<evidence type="ECO:0000313" key="1">
    <source>
        <dbReference type="EMBL" id="ORI09843.1"/>
    </source>
</evidence>
<comment type="caution">
    <text evidence="1">The sequence shown here is derived from an EMBL/GenBank/DDBJ whole genome shotgun (WGS) entry which is preliminary data.</text>
</comment>
<proteinExistence type="predicted"/>
<evidence type="ECO:0008006" key="3">
    <source>
        <dbReference type="Google" id="ProtNLM"/>
    </source>
</evidence>
<reference evidence="1 2" key="1">
    <citation type="journal article" date="2017" name="Gene Rep">
        <title>The ribosomal RNA operon (rrn) of Campylobacter concisus supports molecular typing to genomospecies level.</title>
        <authorList>
            <person name="Huq M."/>
            <person name="Van T.T.H."/>
            <person name="Gurtler V."/>
            <person name="Elshagmani E."/>
            <person name="Allemailem K.S."/>
            <person name="Smooker P.M."/>
            <person name="Istivan T.S."/>
        </authorList>
    </citation>
    <scope>NUCLEOTIDE SEQUENCE [LARGE SCALE GENOMIC DNA]</scope>
    <source>
        <strain evidence="1 2">RCH 26</strain>
    </source>
</reference>
<protein>
    <recommendedName>
        <fullName evidence="3">Capsule biosynthesis protein</fullName>
    </recommendedName>
</protein>
<accession>A0A1X0U4U4</accession>
<sequence>MRKIILIDLDCNVVHSVIRSNVLQIDTLIVGSKSDVINIQEKYNIPIVLSWYEVNEYYTKQNIKLDYSIIENFRNTQLKVEHFFSRVTSDLNAQQYLYYCALSFWMDRFKNEKIDAVFSSTLEFGGLFDSVIFDVAKYYNKRVFLLETSLYNGNIVSNSILNYVEKEYIKIDFKKYNLKEINIKDFLFNSKLISDKKPAKKVRFKEIILKVLEKIGGFLLPTFILYIMGKYKVTHHSFFVDWWEYFNGFLFSKKIYSYYSSLCIDFDPSQKYVYYSLHMEPEAATLARTTFANQLVAIKTISQNLPNGWKLYVKEHPHQHQNLNNETTYYFLATLHKFKTKRFYDEIKNLPNTYLIKSNIPSRLLLENSIATSSIGGTIFLESLIMRKPFIAFSQNTSALTKVNGIFDIKNDDDCKKALEILKNGYQPDYDNLDLIIENYYYEVENNQNNNFDLLFEDLLK</sequence>
<gene>
    <name evidence="1" type="ORF">A3835_09000</name>
</gene>
<dbReference type="Proteomes" id="UP000192671">
    <property type="component" value="Unassembled WGS sequence"/>
</dbReference>
<name>A0A1X0U4U4_9BACT</name>
<organism evidence="1 2">
    <name type="scientific">Campylobacter concisus</name>
    <dbReference type="NCBI Taxonomy" id="199"/>
    <lineage>
        <taxon>Bacteria</taxon>
        <taxon>Pseudomonadati</taxon>
        <taxon>Campylobacterota</taxon>
        <taxon>Epsilonproteobacteria</taxon>
        <taxon>Campylobacterales</taxon>
        <taxon>Campylobacteraceae</taxon>
        <taxon>Campylobacter</taxon>
    </lineage>
</organism>
<evidence type="ECO:0000313" key="2">
    <source>
        <dbReference type="Proteomes" id="UP000192671"/>
    </source>
</evidence>
<dbReference type="AlphaFoldDB" id="A0A1X0U4U4"/>
<dbReference type="EMBL" id="LVWL01000004">
    <property type="protein sequence ID" value="ORI09843.1"/>
    <property type="molecule type" value="Genomic_DNA"/>
</dbReference>